<dbReference type="AlphaFoldDB" id="A0AAV3Q7X0"/>
<evidence type="ECO:0000313" key="2">
    <source>
        <dbReference type="EMBL" id="GAA0159864.1"/>
    </source>
</evidence>
<evidence type="ECO:0000256" key="1">
    <source>
        <dbReference type="SAM" id="MobiDB-lite"/>
    </source>
</evidence>
<feature type="compositionally biased region" description="Polar residues" evidence="1">
    <location>
        <begin position="70"/>
        <end position="82"/>
    </location>
</feature>
<feature type="region of interest" description="Disordered" evidence="1">
    <location>
        <begin position="36"/>
        <end position="108"/>
    </location>
</feature>
<gene>
    <name evidence="2" type="ORF">LIER_43498</name>
</gene>
<comment type="caution">
    <text evidence="2">The sequence shown here is derived from an EMBL/GenBank/DDBJ whole genome shotgun (WGS) entry which is preliminary data.</text>
</comment>
<dbReference type="Proteomes" id="UP001454036">
    <property type="component" value="Unassembled WGS sequence"/>
</dbReference>
<proteinExistence type="predicted"/>
<evidence type="ECO:0000313" key="3">
    <source>
        <dbReference type="Proteomes" id="UP001454036"/>
    </source>
</evidence>
<name>A0AAV3Q7X0_LITER</name>
<reference evidence="2 3" key="1">
    <citation type="submission" date="2024-01" db="EMBL/GenBank/DDBJ databases">
        <title>The complete chloroplast genome sequence of Lithospermum erythrorhizon: insights into the phylogenetic relationship among Boraginaceae species and the maternal lineages of purple gromwells.</title>
        <authorList>
            <person name="Okada T."/>
            <person name="Watanabe K."/>
        </authorList>
    </citation>
    <scope>NUCLEOTIDE SEQUENCE [LARGE SCALE GENOMIC DNA]</scope>
</reference>
<dbReference type="EMBL" id="BAABME010035757">
    <property type="protein sequence ID" value="GAA0159864.1"/>
    <property type="molecule type" value="Genomic_DNA"/>
</dbReference>
<protein>
    <submittedName>
        <fullName evidence="2">Uncharacterized protein</fullName>
    </submittedName>
</protein>
<accession>A0AAV3Q7X0</accession>
<keyword evidence="3" id="KW-1185">Reference proteome</keyword>
<organism evidence="2 3">
    <name type="scientific">Lithospermum erythrorhizon</name>
    <name type="common">Purple gromwell</name>
    <name type="synonym">Lithospermum officinale var. erythrorhizon</name>
    <dbReference type="NCBI Taxonomy" id="34254"/>
    <lineage>
        <taxon>Eukaryota</taxon>
        <taxon>Viridiplantae</taxon>
        <taxon>Streptophyta</taxon>
        <taxon>Embryophyta</taxon>
        <taxon>Tracheophyta</taxon>
        <taxon>Spermatophyta</taxon>
        <taxon>Magnoliopsida</taxon>
        <taxon>eudicotyledons</taxon>
        <taxon>Gunneridae</taxon>
        <taxon>Pentapetalae</taxon>
        <taxon>asterids</taxon>
        <taxon>lamiids</taxon>
        <taxon>Boraginales</taxon>
        <taxon>Boraginaceae</taxon>
        <taxon>Boraginoideae</taxon>
        <taxon>Lithospermeae</taxon>
        <taxon>Lithospermum</taxon>
    </lineage>
</organism>
<sequence length="108" mass="10908">MPLHFYTDRRVLNVAGLSPIANAALGALEALKVSCSEPDSLPHPPPAAYDAASKSPGMGTNIPPSPEGHLSSSSPLLGQIQSPLPPAKQVPSAALGDVGGQHSATVIL</sequence>